<evidence type="ECO:0000259" key="8">
    <source>
        <dbReference type="SMART" id="SM00382"/>
    </source>
</evidence>
<dbReference type="Gene3D" id="3.40.50.300">
    <property type="entry name" value="P-loop containing nucleotide triphosphate hydrolases"/>
    <property type="match status" value="1"/>
</dbReference>
<evidence type="ECO:0000256" key="3">
    <source>
        <dbReference type="ARBA" id="ARBA00022640"/>
    </source>
</evidence>
<dbReference type="AlphaFoldDB" id="A0A0F9V1A7"/>
<evidence type="ECO:0000256" key="2">
    <source>
        <dbReference type="ARBA" id="ARBA00022528"/>
    </source>
</evidence>
<comment type="caution">
    <text evidence="9">The sequence shown here is derived from an EMBL/GenBank/DDBJ whole genome shotgun (WGS) entry which is preliminary data.</text>
</comment>
<organism evidence="9">
    <name type="scientific">marine sediment metagenome</name>
    <dbReference type="NCBI Taxonomy" id="412755"/>
    <lineage>
        <taxon>unclassified sequences</taxon>
        <taxon>metagenomes</taxon>
        <taxon>ecological metagenomes</taxon>
    </lineage>
</organism>
<keyword evidence="5" id="KW-0067">ATP-binding</keyword>
<evidence type="ECO:0000256" key="4">
    <source>
        <dbReference type="ARBA" id="ARBA00022741"/>
    </source>
</evidence>
<dbReference type="EMBL" id="LAZR01000478">
    <property type="protein sequence ID" value="KKN67271.1"/>
    <property type="molecule type" value="Genomic_DNA"/>
</dbReference>
<dbReference type="InterPro" id="IPR052381">
    <property type="entry name" value="AAA_domain_protein"/>
</dbReference>
<sequence>MQQWSVRLKNDIHDLALVLDSRVRLVVIESWEEARVLQTIATLAVRRAQTYYTWNHIDGLSRLGFGVDMDAEQDTRDAETALEQIRREGEPALYVLCDLHPFLDSPRIVRLLKSLAMASEKAAPTLILVSHALPLPPELSRLAARISLSMPSDEQLAAIVRDEATRWSEQNRGERVRTDNQTLQQVVRNLRGTTHEEARRLARNLIVDDGAITQEDLPTLNKAKFELLDMHGVLSYEQETARFAEVGGLKQLKRWLTERESAFNGNASIKDIPRGVLLVGVQGAGKSLAAKAVAGLWGLPLLRLDVAGLYNKYIGETEKNLRDALQLADALEPCVLWIDEIEKGLAADGSDQGVSRRLLGTLLTWMAERSSRVFLVATSNDVTQLPPELIRKGRIDELFFVDLPDAAIRADIFGIHLAKRELAAEQFDLAALALASDGFSGAEIEQAVVSAVYCAAASEQLVKEEHVLKALSETSPLSVVMAEKLGALRAWAKDRAVRAD</sequence>
<dbReference type="GO" id="GO:0009507">
    <property type="term" value="C:chloroplast"/>
    <property type="evidence" value="ECO:0007669"/>
    <property type="project" value="UniProtKB-SubCell"/>
</dbReference>
<evidence type="ECO:0000256" key="6">
    <source>
        <dbReference type="ARBA" id="ARBA00038088"/>
    </source>
</evidence>
<comment type="subcellular location">
    <subcellularLocation>
        <location evidence="1">Plastid</location>
        <location evidence="1">Chloroplast</location>
    </subcellularLocation>
</comment>
<reference evidence="9" key="1">
    <citation type="journal article" date="2015" name="Nature">
        <title>Complex archaea that bridge the gap between prokaryotes and eukaryotes.</title>
        <authorList>
            <person name="Spang A."/>
            <person name="Saw J.H."/>
            <person name="Jorgensen S.L."/>
            <person name="Zaremba-Niedzwiedzka K."/>
            <person name="Martijn J."/>
            <person name="Lind A.E."/>
            <person name="van Eijk R."/>
            <person name="Schleper C."/>
            <person name="Guy L."/>
            <person name="Ettema T.J."/>
        </authorList>
    </citation>
    <scope>NUCLEOTIDE SEQUENCE</scope>
</reference>
<dbReference type="InterPro" id="IPR003959">
    <property type="entry name" value="ATPase_AAA_core"/>
</dbReference>
<accession>A0A0F9V1A7</accession>
<dbReference type="SMART" id="SM00382">
    <property type="entry name" value="AAA"/>
    <property type="match status" value="1"/>
</dbReference>
<evidence type="ECO:0000256" key="1">
    <source>
        <dbReference type="ARBA" id="ARBA00004229"/>
    </source>
</evidence>
<dbReference type="PANTHER" id="PTHR42960">
    <property type="entry name" value="YCF46 PROTEIN"/>
    <property type="match status" value="1"/>
</dbReference>
<evidence type="ECO:0000313" key="9">
    <source>
        <dbReference type="EMBL" id="KKN67271.1"/>
    </source>
</evidence>
<dbReference type="InterPro" id="IPR027417">
    <property type="entry name" value="P-loop_NTPase"/>
</dbReference>
<dbReference type="GO" id="GO:0005524">
    <property type="term" value="F:ATP binding"/>
    <property type="evidence" value="ECO:0007669"/>
    <property type="project" value="UniProtKB-KW"/>
</dbReference>
<dbReference type="GO" id="GO:0016887">
    <property type="term" value="F:ATP hydrolysis activity"/>
    <property type="evidence" value="ECO:0007669"/>
    <property type="project" value="InterPro"/>
</dbReference>
<proteinExistence type="inferred from homology"/>
<keyword evidence="3" id="KW-0934">Plastid</keyword>
<evidence type="ECO:0000256" key="7">
    <source>
        <dbReference type="ARBA" id="ARBA00040480"/>
    </source>
</evidence>
<evidence type="ECO:0000256" key="5">
    <source>
        <dbReference type="ARBA" id="ARBA00022840"/>
    </source>
</evidence>
<feature type="domain" description="AAA+ ATPase" evidence="8">
    <location>
        <begin position="272"/>
        <end position="405"/>
    </location>
</feature>
<name>A0A0F9V1A7_9ZZZZ</name>
<dbReference type="Gene3D" id="1.10.8.60">
    <property type="match status" value="1"/>
</dbReference>
<keyword evidence="4" id="KW-0547">Nucleotide-binding</keyword>
<dbReference type="PANTHER" id="PTHR42960:SF1">
    <property type="entry name" value="YCF46 PROTEIN"/>
    <property type="match status" value="1"/>
</dbReference>
<gene>
    <name evidence="9" type="ORF">LCGC14_0463030</name>
</gene>
<keyword evidence="2" id="KW-0150">Chloroplast</keyword>
<dbReference type="SUPFAM" id="SSF52540">
    <property type="entry name" value="P-loop containing nucleoside triphosphate hydrolases"/>
    <property type="match status" value="2"/>
</dbReference>
<dbReference type="Pfam" id="PF00004">
    <property type="entry name" value="AAA"/>
    <property type="match status" value="1"/>
</dbReference>
<protein>
    <recommendedName>
        <fullName evidence="7">Uncharacterized AAA domain-containing protein ycf46</fullName>
    </recommendedName>
</protein>
<dbReference type="InterPro" id="IPR003593">
    <property type="entry name" value="AAA+_ATPase"/>
</dbReference>
<comment type="similarity">
    <text evidence="6">Belongs to the AAA ATPase family. Highly divergent.</text>
</comment>